<dbReference type="Proteomes" id="UP001155077">
    <property type="component" value="Unassembled WGS sequence"/>
</dbReference>
<keyword evidence="2" id="KW-1185">Reference proteome</keyword>
<evidence type="ECO:0008006" key="3">
    <source>
        <dbReference type="Google" id="ProtNLM"/>
    </source>
</evidence>
<organism evidence="1 2">
    <name type="scientific">Gramella jeungdoensis</name>
    <dbReference type="NCBI Taxonomy" id="708091"/>
    <lineage>
        <taxon>Bacteria</taxon>
        <taxon>Pseudomonadati</taxon>
        <taxon>Bacteroidota</taxon>
        <taxon>Flavobacteriia</taxon>
        <taxon>Flavobacteriales</taxon>
        <taxon>Flavobacteriaceae</taxon>
        <taxon>Christiangramia</taxon>
    </lineage>
</organism>
<evidence type="ECO:0000313" key="1">
    <source>
        <dbReference type="EMBL" id="MCM8569134.1"/>
    </source>
</evidence>
<evidence type="ECO:0000313" key="2">
    <source>
        <dbReference type="Proteomes" id="UP001155077"/>
    </source>
</evidence>
<reference evidence="1" key="1">
    <citation type="submission" date="2022-06" db="EMBL/GenBank/DDBJ databases">
        <title>Gramella sediminis sp. nov., isolated from deep-sea sediment of the Indian Ocean.</title>
        <authorList>
            <person name="Yang L."/>
        </authorList>
    </citation>
    <scope>NUCLEOTIDE SEQUENCE</scope>
    <source>
        <strain evidence="1">HMD3159</strain>
    </source>
</reference>
<proteinExistence type="predicted"/>
<protein>
    <recommendedName>
        <fullName evidence="3">Four helix bundle protein</fullName>
    </recommendedName>
</protein>
<dbReference type="EMBL" id="JAMSCK010000002">
    <property type="protein sequence ID" value="MCM8569134.1"/>
    <property type="molecule type" value="Genomic_DNA"/>
</dbReference>
<dbReference type="RefSeq" id="WP_252111874.1">
    <property type="nucleotide sequence ID" value="NZ_JAMSCK010000002.1"/>
</dbReference>
<accession>A0ABT0Z095</accession>
<sequence>MSSNLEKKLSMAYFSRNHENRRSALYSKAQEIMRISRRISDYLVPDLAVLNDSGNENESVYFTGDIVRHSNSLVTNISKAETEYFQDSRMKYVASVSMLTERLYRICERLEYTNSNGRDFLKILRHELQKFRKLQRIWKLTL</sequence>
<comment type="caution">
    <text evidence="1">The sequence shown here is derived from an EMBL/GenBank/DDBJ whole genome shotgun (WGS) entry which is preliminary data.</text>
</comment>
<name>A0ABT0Z095_9FLAO</name>
<gene>
    <name evidence="1" type="ORF">NE848_07080</name>
</gene>